<accession>A0ABX3BY75</accession>
<feature type="compositionally biased region" description="Polar residues" evidence="1">
    <location>
        <begin position="488"/>
        <end position="497"/>
    </location>
</feature>
<dbReference type="Proteomes" id="UP000179621">
    <property type="component" value="Unassembled WGS sequence"/>
</dbReference>
<gene>
    <name evidence="2" type="ORF">BKG73_16875</name>
</gene>
<evidence type="ECO:0008006" key="4">
    <source>
        <dbReference type="Google" id="ProtNLM"/>
    </source>
</evidence>
<evidence type="ECO:0000313" key="3">
    <source>
        <dbReference type="Proteomes" id="UP000179621"/>
    </source>
</evidence>
<feature type="region of interest" description="Disordered" evidence="1">
    <location>
        <begin position="473"/>
        <end position="499"/>
    </location>
</feature>
<keyword evidence="3" id="KW-1185">Reference proteome</keyword>
<proteinExistence type="predicted"/>
<feature type="region of interest" description="Disordered" evidence="1">
    <location>
        <begin position="397"/>
        <end position="432"/>
    </location>
</feature>
<dbReference type="EMBL" id="MLIH01000027">
    <property type="protein sequence ID" value="OHU08707.1"/>
    <property type="molecule type" value="Genomic_DNA"/>
</dbReference>
<comment type="caution">
    <text evidence="2">The sequence shown here is derived from an EMBL/GenBank/DDBJ whole genome shotgun (WGS) entry which is preliminary data.</text>
</comment>
<reference evidence="2 3" key="1">
    <citation type="submission" date="2016-10" db="EMBL/GenBank/DDBJ databases">
        <title>Evaluation of Human, Animal and Environmental Mycobacterium chelonae Isolates by Core Genome Phylogenomic Analysis, Targeted Gene Comparison, and Anti-microbial Susceptibility Patterns: A Tale of Mistaken Identities.</title>
        <authorList>
            <person name="Fogelson S.B."/>
            <person name="Camus A.C."/>
            <person name="Lorenz W."/>
            <person name="Vasireddy R."/>
            <person name="Vasireddy S."/>
            <person name="Smith T."/>
            <person name="Brown-Elliott B.A."/>
            <person name="Wallace R.J.Jr."/>
            <person name="Hasan N.A."/>
            <person name="Reischl U."/>
            <person name="Sanchez S."/>
        </authorList>
    </citation>
    <scope>NUCLEOTIDE SEQUENCE [LARGE SCALE GENOMIC DNA]</scope>
    <source>
        <strain evidence="2 3">8528</strain>
    </source>
</reference>
<evidence type="ECO:0000256" key="1">
    <source>
        <dbReference type="SAM" id="MobiDB-lite"/>
    </source>
</evidence>
<protein>
    <recommendedName>
        <fullName evidence="4">ESX-1 secretion-associated protein EspA/EspE-like domain-containing protein</fullName>
    </recommendedName>
</protein>
<evidence type="ECO:0000313" key="2">
    <source>
        <dbReference type="EMBL" id="OHU08707.1"/>
    </source>
</evidence>
<sequence length="527" mass="56836">MILGIDANSYRPLLDAVHAMATKYEQHISTFKGYVDKPGGTAWEGQTAEAGQANVADGWKVTARIQDIDTKFQTTAGLAVDHTIVPELTNCQHMIENIEQQRNKGLTLTEDLQVGYDPPPGVSEKLAAENAKVAQARGAELKESARKWWEAEQEVKRLAEGAMRDIDNEVNGAAGTFDIGKAVKDAVPRKPETAQDANFYKDWYAKKTDPASVDPGAGTLGDKLEHIKNPPTSPTAATAPVDPNAPQYGPFAKDTIDKTKLGGLGESVTFLNRNDKPPEARKPSAAERFKTDISEGIDKGVDKLAAPFTDLRDRLGLGDKGFWEANEEAGKREWDSFKHQMTTPPVVDMAEGIKHNIENPGQYVGEKLVDGGAILAGGPEGMLPRAGLEESAAARLGMHPDLPSPGALHDTPAPAHTAEPPSVGHGGDHTPASPVITRYHLPGTMPPMSSCRTTPQHRQHSRQITRSLTVTTPRTLAPSTPTPMAVSTIRTPRTQPSHMRYRARSLTTLNSPRAPFWAGLDTPVANG</sequence>
<name>A0ABX3BY75_9MYCO</name>
<organism evidence="2 3">
    <name type="scientific">Mycobacteroides saopaulense</name>
    <dbReference type="NCBI Taxonomy" id="1578165"/>
    <lineage>
        <taxon>Bacteria</taxon>
        <taxon>Bacillati</taxon>
        <taxon>Actinomycetota</taxon>
        <taxon>Actinomycetes</taxon>
        <taxon>Mycobacteriales</taxon>
        <taxon>Mycobacteriaceae</taxon>
        <taxon>Mycobacteroides</taxon>
    </lineage>
</organism>